<evidence type="ECO:0000313" key="5">
    <source>
        <dbReference type="EMBL" id="MBU9711189.1"/>
    </source>
</evidence>
<keyword evidence="6" id="KW-1185">Reference proteome</keyword>
<dbReference type="RefSeq" id="WP_217065075.1">
    <property type="nucleotide sequence ID" value="NZ_JAHQCS010000062.1"/>
</dbReference>
<proteinExistence type="predicted"/>
<evidence type="ECO:0000256" key="2">
    <source>
        <dbReference type="SAM" id="MobiDB-lite"/>
    </source>
</evidence>
<dbReference type="Pfam" id="PF00691">
    <property type="entry name" value="OmpA"/>
    <property type="match status" value="1"/>
</dbReference>
<keyword evidence="3" id="KW-0732">Signal</keyword>
<name>A0ABS6JDB4_9BACI</name>
<reference evidence="5 6" key="1">
    <citation type="submission" date="2021-06" db="EMBL/GenBank/DDBJ databases">
        <title>Bacillus sp. RD4P76, an endophyte from a halophyte.</title>
        <authorList>
            <person name="Sun J.-Q."/>
        </authorList>
    </citation>
    <scope>NUCLEOTIDE SEQUENCE [LARGE SCALE GENOMIC DNA]</scope>
    <source>
        <strain evidence="5 6">CGMCC 1.15917</strain>
    </source>
</reference>
<evidence type="ECO:0000256" key="1">
    <source>
        <dbReference type="PROSITE-ProRule" id="PRU00473"/>
    </source>
</evidence>
<sequence>MKWKRNNVFLLCCLMVMMVACSDLPEDETSGEKELEEDIVVEEMTEEGNGKANSDEVALDEEDSVTVGNQEELGDYLIDLSATAYIEDDAIIVDGVSNLLPGTPIRLEFISMERIQVRINFSNFNTNGEVEEDGTFRFEVGRPVVDDFRVYVIVNGKRFRNEIADHYGENGENMEGPLIVRSESRREIEKSVHVETLVHLQDEEITEYELTGPILYDPPEDYGSTEIWIEADLTTDHRYVYVEGRSNLLEGTALNINYFRNDLGGFVGYPNPYKAYVRQDGRFDTVIPYSTIRSDSYVRVEASPWIGTRLRTISEEVYGENYEKMSGDIVNKSDDKGSILAKLFLDPPELEVPEDVLVTIDDGETMLTIPDDILFDYDESRLKSEAKDIIYEVLPTLANLPNGTIIEIRGHTDNTGDPDYNLGLSEERAASVFDYIIEQGDTLEHLDFKIVGFGEFAPVTSNKDENGRQRNRRVELVINPKD</sequence>
<dbReference type="PROSITE" id="PS51123">
    <property type="entry name" value="OMPA_2"/>
    <property type="match status" value="1"/>
</dbReference>
<feature type="region of interest" description="Disordered" evidence="2">
    <location>
        <begin position="45"/>
        <end position="65"/>
    </location>
</feature>
<dbReference type="PANTHER" id="PTHR30329">
    <property type="entry name" value="STATOR ELEMENT OF FLAGELLAR MOTOR COMPLEX"/>
    <property type="match status" value="1"/>
</dbReference>
<dbReference type="EMBL" id="JAHQCS010000062">
    <property type="protein sequence ID" value="MBU9711189.1"/>
    <property type="molecule type" value="Genomic_DNA"/>
</dbReference>
<dbReference type="Proteomes" id="UP000784880">
    <property type="component" value="Unassembled WGS sequence"/>
</dbReference>
<evidence type="ECO:0000313" key="6">
    <source>
        <dbReference type="Proteomes" id="UP000784880"/>
    </source>
</evidence>
<protein>
    <submittedName>
        <fullName evidence="5">OmpA family protein</fullName>
    </submittedName>
</protein>
<dbReference type="PROSITE" id="PS51257">
    <property type="entry name" value="PROKAR_LIPOPROTEIN"/>
    <property type="match status" value="1"/>
</dbReference>
<dbReference type="InterPro" id="IPR050330">
    <property type="entry name" value="Bact_OuterMem_StrucFunc"/>
</dbReference>
<feature type="signal peptide" evidence="3">
    <location>
        <begin position="1"/>
        <end position="22"/>
    </location>
</feature>
<keyword evidence="1" id="KW-0472">Membrane</keyword>
<organism evidence="5 6">
    <name type="scientific">Evansella tamaricis</name>
    <dbReference type="NCBI Taxonomy" id="2069301"/>
    <lineage>
        <taxon>Bacteria</taxon>
        <taxon>Bacillati</taxon>
        <taxon>Bacillota</taxon>
        <taxon>Bacilli</taxon>
        <taxon>Bacillales</taxon>
        <taxon>Bacillaceae</taxon>
        <taxon>Evansella</taxon>
    </lineage>
</organism>
<comment type="caution">
    <text evidence="5">The sequence shown here is derived from an EMBL/GenBank/DDBJ whole genome shotgun (WGS) entry which is preliminary data.</text>
</comment>
<feature type="domain" description="OmpA-like" evidence="4">
    <location>
        <begin position="362"/>
        <end position="482"/>
    </location>
</feature>
<feature type="chain" id="PRO_5045679690" evidence="3">
    <location>
        <begin position="23"/>
        <end position="482"/>
    </location>
</feature>
<dbReference type="InterPro" id="IPR006665">
    <property type="entry name" value="OmpA-like"/>
</dbReference>
<dbReference type="PANTHER" id="PTHR30329:SF21">
    <property type="entry name" value="LIPOPROTEIN YIAD-RELATED"/>
    <property type="match status" value="1"/>
</dbReference>
<dbReference type="CDD" id="cd07185">
    <property type="entry name" value="OmpA_C-like"/>
    <property type="match status" value="1"/>
</dbReference>
<gene>
    <name evidence="5" type="ORF">KS419_05525</name>
</gene>
<accession>A0ABS6JDB4</accession>
<evidence type="ECO:0000259" key="4">
    <source>
        <dbReference type="PROSITE" id="PS51123"/>
    </source>
</evidence>
<evidence type="ECO:0000256" key="3">
    <source>
        <dbReference type="SAM" id="SignalP"/>
    </source>
</evidence>